<dbReference type="Proteomes" id="UP000069443">
    <property type="component" value="Unassembled WGS sequence"/>
</dbReference>
<dbReference type="EMBL" id="BCSY01000035">
    <property type="protein sequence ID" value="GAS94446.1"/>
    <property type="molecule type" value="Genomic_DNA"/>
</dbReference>
<protein>
    <submittedName>
        <fullName evidence="1">Exodeoxyribonuclease V, gamma subunit</fullName>
    </submittedName>
</protein>
<proteinExistence type="predicted"/>
<organism evidence="1 2">
    <name type="scientific">Mycolicibacterium canariasense</name>
    <name type="common">Mycobacterium canariasense</name>
    <dbReference type="NCBI Taxonomy" id="228230"/>
    <lineage>
        <taxon>Bacteria</taxon>
        <taxon>Bacillati</taxon>
        <taxon>Actinomycetota</taxon>
        <taxon>Actinomycetes</taxon>
        <taxon>Mycobacteriales</taxon>
        <taxon>Mycobacteriaceae</taxon>
        <taxon>Mycolicibacterium</taxon>
    </lineage>
</organism>
<evidence type="ECO:0000313" key="2">
    <source>
        <dbReference type="Proteomes" id="UP000069443"/>
    </source>
</evidence>
<name>A0A100WA90_MYCCR</name>
<dbReference type="RefSeq" id="WP_062655750.1">
    <property type="nucleotide sequence ID" value="NZ_BCSY01000035.1"/>
</dbReference>
<gene>
    <name evidence="1" type="primary">recC</name>
    <name evidence="1" type="ORF">RMCC_1412</name>
</gene>
<accession>A0A100WA90</accession>
<dbReference type="AlphaFoldDB" id="A0A100WA90"/>
<dbReference type="Pfam" id="PF24596">
    <property type="entry name" value="DUF7620"/>
    <property type="match status" value="1"/>
</dbReference>
<comment type="caution">
    <text evidence="1">The sequence shown here is derived from an EMBL/GenBank/DDBJ whole genome shotgun (WGS) entry which is preliminary data.</text>
</comment>
<sequence length="62" mass="7302">MWWPWRRRTAEAEQRLARAEEATQGIGELIQYSREADARLRQEASLNGFGKSIQLAMRRRQA</sequence>
<reference evidence="2" key="2">
    <citation type="submission" date="2016-02" db="EMBL/GenBank/DDBJ databases">
        <title>Draft genome sequence of five rapidly growing Mycobacterium species.</title>
        <authorList>
            <person name="Katahira K."/>
            <person name="Gotou Y."/>
            <person name="Iida K."/>
            <person name="Ogura Y."/>
            <person name="Hayashi T."/>
        </authorList>
    </citation>
    <scope>NUCLEOTIDE SEQUENCE [LARGE SCALE GENOMIC DNA]</scope>
    <source>
        <strain evidence="2">JCM15298</strain>
    </source>
</reference>
<reference evidence="2" key="1">
    <citation type="journal article" date="2016" name="Genome Announc.">
        <title>Draft Genome Sequences of Five Rapidly Growing Mycobacterium Species, M. thermoresistibile, M. fortuitum subsp. acetamidolyticum, M. canariasense, M. brisbanense, and M. novocastrense.</title>
        <authorList>
            <person name="Katahira K."/>
            <person name="Ogura Y."/>
            <person name="Gotoh Y."/>
            <person name="Hayashi T."/>
        </authorList>
    </citation>
    <scope>NUCLEOTIDE SEQUENCE [LARGE SCALE GENOMIC DNA]</scope>
    <source>
        <strain evidence="2">JCM15298</strain>
    </source>
</reference>
<dbReference type="STRING" id="228230.RMCC_1412"/>
<keyword evidence="2" id="KW-1185">Reference proteome</keyword>
<dbReference type="InterPro" id="IPR056037">
    <property type="entry name" value="DUF7620"/>
</dbReference>
<evidence type="ECO:0000313" key="1">
    <source>
        <dbReference type="EMBL" id="GAS94446.1"/>
    </source>
</evidence>